<accession>A0A195B6W7</accession>
<proteinExistence type="predicted"/>
<feature type="region of interest" description="Disordered" evidence="1">
    <location>
        <begin position="1"/>
        <end position="33"/>
    </location>
</feature>
<organism evidence="2 3">
    <name type="scientific">Atta colombica</name>
    <dbReference type="NCBI Taxonomy" id="520822"/>
    <lineage>
        <taxon>Eukaryota</taxon>
        <taxon>Metazoa</taxon>
        <taxon>Ecdysozoa</taxon>
        <taxon>Arthropoda</taxon>
        <taxon>Hexapoda</taxon>
        <taxon>Insecta</taxon>
        <taxon>Pterygota</taxon>
        <taxon>Neoptera</taxon>
        <taxon>Endopterygota</taxon>
        <taxon>Hymenoptera</taxon>
        <taxon>Apocrita</taxon>
        <taxon>Aculeata</taxon>
        <taxon>Formicoidea</taxon>
        <taxon>Formicidae</taxon>
        <taxon>Myrmicinae</taxon>
        <taxon>Atta</taxon>
    </lineage>
</organism>
<evidence type="ECO:0000313" key="2">
    <source>
        <dbReference type="EMBL" id="KYM80005.1"/>
    </source>
</evidence>
<protein>
    <submittedName>
        <fullName evidence="2">Uncharacterized protein</fullName>
    </submittedName>
</protein>
<evidence type="ECO:0000256" key="1">
    <source>
        <dbReference type="SAM" id="MobiDB-lite"/>
    </source>
</evidence>
<keyword evidence="3" id="KW-1185">Reference proteome</keyword>
<reference evidence="2 3" key="1">
    <citation type="submission" date="2015-09" db="EMBL/GenBank/DDBJ databases">
        <title>Atta colombica WGS genome.</title>
        <authorList>
            <person name="Nygaard S."/>
            <person name="Hu H."/>
            <person name="Boomsma J."/>
            <person name="Zhang G."/>
        </authorList>
    </citation>
    <scope>NUCLEOTIDE SEQUENCE [LARGE SCALE GENOMIC DNA]</scope>
    <source>
        <strain evidence="2">Treedump-2</strain>
        <tissue evidence="2">Whole body</tissue>
    </source>
</reference>
<feature type="region of interest" description="Disordered" evidence="1">
    <location>
        <begin position="81"/>
        <end position="139"/>
    </location>
</feature>
<dbReference type="EMBL" id="KQ976579">
    <property type="protein sequence ID" value="KYM80005.1"/>
    <property type="molecule type" value="Genomic_DNA"/>
</dbReference>
<sequence length="139" mass="15307">MIEETAPRFRSRRSSDFDGGESSVGRKEAANLHRARHVRTRITGMSFGSSYFTLLRATMIGLSAQAPLALPNPRVSLTRSRVLPQRTSVSSSTSSLLSPFETFSSSSEEEEEEDEQEGPLGIVRSRSLVTRDSCDPDDP</sequence>
<gene>
    <name evidence="2" type="ORF">ALC53_09531</name>
</gene>
<dbReference type="Proteomes" id="UP000078540">
    <property type="component" value="Unassembled WGS sequence"/>
</dbReference>
<name>A0A195B6W7_9HYME</name>
<dbReference type="AlphaFoldDB" id="A0A195B6W7"/>
<feature type="compositionally biased region" description="Acidic residues" evidence="1">
    <location>
        <begin position="107"/>
        <end position="117"/>
    </location>
</feature>
<feature type="compositionally biased region" description="Low complexity" evidence="1">
    <location>
        <begin position="88"/>
        <end position="106"/>
    </location>
</feature>
<evidence type="ECO:0000313" key="3">
    <source>
        <dbReference type="Proteomes" id="UP000078540"/>
    </source>
</evidence>